<organism evidence="1 2">
    <name type="scientific">Luteimonas soli</name>
    <dbReference type="NCBI Taxonomy" id="1648966"/>
    <lineage>
        <taxon>Bacteria</taxon>
        <taxon>Pseudomonadati</taxon>
        <taxon>Pseudomonadota</taxon>
        <taxon>Gammaproteobacteria</taxon>
        <taxon>Lysobacterales</taxon>
        <taxon>Lysobacteraceae</taxon>
        <taxon>Luteimonas</taxon>
    </lineage>
</organism>
<keyword evidence="1" id="KW-0808">Transferase</keyword>
<proteinExistence type="predicted"/>
<dbReference type="InterPro" id="IPR029063">
    <property type="entry name" value="SAM-dependent_MTases_sf"/>
</dbReference>
<dbReference type="RefSeq" id="WP_386741880.1">
    <property type="nucleotide sequence ID" value="NZ_JBHRYA010000001.1"/>
</dbReference>
<dbReference type="GO" id="GO:0032259">
    <property type="term" value="P:methylation"/>
    <property type="evidence" value="ECO:0007669"/>
    <property type="project" value="UniProtKB-KW"/>
</dbReference>
<dbReference type="GO" id="GO:0008168">
    <property type="term" value="F:methyltransferase activity"/>
    <property type="evidence" value="ECO:0007669"/>
    <property type="project" value="UniProtKB-KW"/>
</dbReference>
<evidence type="ECO:0000313" key="2">
    <source>
        <dbReference type="Proteomes" id="UP001595705"/>
    </source>
</evidence>
<name>A0ABV7XGJ9_9GAMM</name>
<evidence type="ECO:0000313" key="1">
    <source>
        <dbReference type="EMBL" id="MFC3714911.1"/>
    </source>
</evidence>
<dbReference type="Gene3D" id="3.40.50.150">
    <property type="entry name" value="Vaccinia Virus protein VP39"/>
    <property type="match status" value="1"/>
</dbReference>
<accession>A0ABV7XGJ9</accession>
<protein>
    <submittedName>
        <fullName evidence="1">Class I SAM-dependent methyltransferase</fullName>
        <ecNumber evidence="1">2.1.1.-</ecNumber>
    </submittedName>
</protein>
<reference evidence="2" key="1">
    <citation type="journal article" date="2019" name="Int. J. Syst. Evol. Microbiol.">
        <title>The Global Catalogue of Microorganisms (GCM) 10K type strain sequencing project: providing services to taxonomists for standard genome sequencing and annotation.</title>
        <authorList>
            <consortium name="The Broad Institute Genomics Platform"/>
            <consortium name="The Broad Institute Genome Sequencing Center for Infectious Disease"/>
            <person name="Wu L."/>
            <person name="Ma J."/>
        </authorList>
    </citation>
    <scope>NUCLEOTIDE SEQUENCE [LARGE SCALE GENOMIC DNA]</scope>
    <source>
        <strain evidence="2">KCTC 42441</strain>
    </source>
</reference>
<dbReference type="EC" id="2.1.1.-" evidence="1"/>
<sequence length="318" mass="35045">MFIQQAAKAIREAELGGPLTTIDDGVLTGYSGEKLIGALQRLCRLHDGDPTACYLEIGVFQGLTLLSVAHSMPSMPCHGIDNFAFFDPDGANLGIVEARRAALGATNAHLINEDYEDALQDLDRHLEGCRVALLFVDGPHDYRSQLMCLQLALPHLHDQAVIIVDDSNYAHVRQANRDFLVTHPEFRLLFEAYTRCHPQNMPQHEHDNACKGWWNGVNILVRDPDGTLPASYPPTERDRTLFENDHILHASPAAPFLPAASGLVSAIDRLSPIAFLAQAAALKLKMRGTAPARKGMYRAMNTGSEGLPEAIHHHRDQD</sequence>
<dbReference type="Proteomes" id="UP001595705">
    <property type="component" value="Unassembled WGS sequence"/>
</dbReference>
<dbReference type="EMBL" id="JBHRYA010000001">
    <property type="protein sequence ID" value="MFC3714911.1"/>
    <property type="molecule type" value="Genomic_DNA"/>
</dbReference>
<gene>
    <name evidence="1" type="ORF">ACFONC_01910</name>
</gene>
<keyword evidence="2" id="KW-1185">Reference proteome</keyword>
<dbReference type="SUPFAM" id="SSF53335">
    <property type="entry name" value="S-adenosyl-L-methionine-dependent methyltransferases"/>
    <property type="match status" value="1"/>
</dbReference>
<comment type="caution">
    <text evidence="1">The sequence shown here is derived from an EMBL/GenBank/DDBJ whole genome shotgun (WGS) entry which is preliminary data.</text>
</comment>
<dbReference type="Pfam" id="PF13578">
    <property type="entry name" value="Methyltransf_24"/>
    <property type="match status" value="1"/>
</dbReference>
<keyword evidence="1" id="KW-0489">Methyltransferase</keyword>